<accession>A0A4P9WS37</accession>
<evidence type="ECO:0000313" key="7">
    <source>
        <dbReference type="Proteomes" id="UP000268535"/>
    </source>
</evidence>
<evidence type="ECO:0000256" key="3">
    <source>
        <dbReference type="ARBA" id="ARBA00022806"/>
    </source>
</evidence>
<dbReference type="PANTHER" id="PTHR47961">
    <property type="entry name" value="DNA POLYMERASE THETA, PUTATIVE (AFU_ORTHOLOGUE AFUA_1G05260)-RELATED"/>
    <property type="match status" value="1"/>
</dbReference>
<gene>
    <name evidence="6" type="ORF">CAUPRSCDRAFT_273</name>
</gene>
<evidence type="ECO:0000256" key="4">
    <source>
        <dbReference type="ARBA" id="ARBA00022840"/>
    </source>
</evidence>
<dbReference type="GO" id="GO:0004386">
    <property type="term" value="F:helicase activity"/>
    <property type="evidence" value="ECO:0007669"/>
    <property type="project" value="UniProtKB-KW"/>
</dbReference>
<dbReference type="Proteomes" id="UP000268535">
    <property type="component" value="Unassembled WGS sequence"/>
</dbReference>
<dbReference type="PROSITE" id="PS51194">
    <property type="entry name" value="HELICASE_CTER"/>
    <property type="match status" value="1"/>
</dbReference>
<feature type="non-terminal residue" evidence="6">
    <location>
        <position position="1"/>
    </location>
</feature>
<dbReference type="InterPro" id="IPR027417">
    <property type="entry name" value="P-loop_NTPase"/>
</dbReference>
<proteinExistence type="predicted"/>
<reference evidence="7" key="1">
    <citation type="journal article" date="2018" name="Nat. Microbiol.">
        <title>Leveraging single-cell genomics to expand the fungal tree of life.</title>
        <authorList>
            <person name="Ahrendt S.R."/>
            <person name="Quandt C.A."/>
            <person name="Ciobanu D."/>
            <person name="Clum A."/>
            <person name="Salamov A."/>
            <person name="Andreopoulos B."/>
            <person name="Cheng J.F."/>
            <person name="Woyke T."/>
            <person name="Pelin A."/>
            <person name="Henrissat B."/>
            <person name="Reynolds N.K."/>
            <person name="Benny G.L."/>
            <person name="Smith M.E."/>
            <person name="James T.Y."/>
            <person name="Grigoriev I.V."/>
        </authorList>
    </citation>
    <scope>NUCLEOTIDE SEQUENCE [LARGE SCALE GENOMIC DNA]</scope>
    <source>
        <strain evidence="7">ATCC 52028</strain>
    </source>
</reference>
<dbReference type="InterPro" id="IPR001650">
    <property type="entry name" value="Helicase_C-like"/>
</dbReference>
<feature type="non-terminal residue" evidence="6">
    <location>
        <position position="173"/>
    </location>
</feature>
<evidence type="ECO:0000256" key="1">
    <source>
        <dbReference type="ARBA" id="ARBA00022741"/>
    </source>
</evidence>
<sequence length="173" mass="19279">PLEQHFVGIKGTGGKVKARTNQAAYDRVVQFLKEDHQVMVFVHSRKETVKSAQSLFELCAGDAEESLLFQLQEGAAGLDEAKVEFSKSRNSEMKELFQRGVGMHHAGMLRKDRNLVEKWFDKGIIRVLFCTATLAWGVNLPAYAVIIKGTDVYDSSKGKMSDLSILDVVQIFG</sequence>
<evidence type="ECO:0000256" key="2">
    <source>
        <dbReference type="ARBA" id="ARBA00022801"/>
    </source>
</evidence>
<dbReference type="GO" id="GO:0005524">
    <property type="term" value="F:ATP binding"/>
    <property type="evidence" value="ECO:0007669"/>
    <property type="project" value="UniProtKB-KW"/>
</dbReference>
<evidence type="ECO:0000313" key="6">
    <source>
        <dbReference type="EMBL" id="RKO94993.1"/>
    </source>
</evidence>
<dbReference type="AlphaFoldDB" id="A0A4P9WS37"/>
<dbReference type="EMBL" id="ML013727">
    <property type="protein sequence ID" value="RKO94993.1"/>
    <property type="molecule type" value="Genomic_DNA"/>
</dbReference>
<keyword evidence="2" id="KW-0378">Hydrolase</keyword>
<dbReference type="SMART" id="SM00490">
    <property type="entry name" value="HELICc"/>
    <property type="match status" value="1"/>
</dbReference>
<keyword evidence="1" id="KW-0547">Nucleotide-binding</keyword>
<evidence type="ECO:0000259" key="5">
    <source>
        <dbReference type="PROSITE" id="PS51194"/>
    </source>
</evidence>
<protein>
    <recommendedName>
        <fullName evidence="5">Helicase C-terminal domain-containing protein</fullName>
    </recommendedName>
</protein>
<keyword evidence="3" id="KW-0347">Helicase</keyword>
<keyword evidence="4" id="KW-0067">ATP-binding</keyword>
<feature type="domain" description="Helicase C-terminal" evidence="5">
    <location>
        <begin position="24"/>
        <end position="173"/>
    </location>
</feature>
<dbReference type="Gene3D" id="3.40.50.300">
    <property type="entry name" value="P-loop containing nucleotide triphosphate hydrolases"/>
    <property type="match status" value="1"/>
</dbReference>
<dbReference type="GO" id="GO:0016787">
    <property type="term" value="F:hydrolase activity"/>
    <property type="evidence" value="ECO:0007669"/>
    <property type="project" value="UniProtKB-KW"/>
</dbReference>
<dbReference type="InterPro" id="IPR050474">
    <property type="entry name" value="Hel308_SKI2-like"/>
</dbReference>
<dbReference type="CDD" id="cd18795">
    <property type="entry name" value="SF2_C_Ski2"/>
    <property type="match status" value="1"/>
</dbReference>
<organism evidence="6 7">
    <name type="scientific">Caulochytrium protostelioides</name>
    <dbReference type="NCBI Taxonomy" id="1555241"/>
    <lineage>
        <taxon>Eukaryota</taxon>
        <taxon>Fungi</taxon>
        <taxon>Fungi incertae sedis</taxon>
        <taxon>Chytridiomycota</taxon>
        <taxon>Chytridiomycota incertae sedis</taxon>
        <taxon>Chytridiomycetes</taxon>
        <taxon>Caulochytriales</taxon>
        <taxon>Caulochytriaceae</taxon>
        <taxon>Caulochytrium</taxon>
    </lineage>
</organism>
<dbReference type="SUPFAM" id="SSF52540">
    <property type="entry name" value="P-loop containing nucleoside triphosphate hydrolases"/>
    <property type="match status" value="1"/>
</dbReference>
<name>A0A4P9WS37_9FUNG</name>
<dbReference type="Pfam" id="PF00271">
    <property type="entry name" value="Helicase_C"/>
    <property type="match status" value="1"/>
</dbReference>
<dbReference type="PANTHER" id="PTHR47961:SF13">
    <property type="entry name" value="ACTIVATING SIGNAL COINTEGRATOR 1 COMPLEX SUBUNIT 3"/>
    <property type="match status" value="1"/>
</dbReference>